<dbReference type="STRING" id="1890683.A0A427YG21"/>
<evidence type="ECO:0000313" key="9">
    <source>
        <dbReference type="Proteomes" id="UP000279259"/>
    </source>
</evidence>
<dbReference type="Proteomes" id="UP000279259">
    <property type="component" value="Unassembled WGS sequence"/>
</dbReference>
<dbReference type="Pfam" id="PF04082">
    <property type="entry name" value="Fungal_trans"/>
    <property type="match status" value="1"/>
</dbReference>
<dbReference type="GO" id="GO:0006351">
    <property type="term" value="P:DNA-templated transcription"/>
    <property type="evidence" value="ECO:0007669"/>
    <property type="project" value="InterPro"/>
</dbReference>
<dbReference type="PANTHER" id="PTHR47338">
    <property type="entry name" value="ZN(II)2CYS6 TRANSCRIPTION FACTOR (EUROFUNG)-RELATED"/>
    <property type="match status" value="1"/>
</dbReference>
<dbReference type="PANTHER" id="PTHR47338:SF7">
    <property type="entry name" value="ZN(II)2CYS6 TRANSCRIPTION FACTOR (EUROFUNG)"/>
    <property type="match status" value="1"/>
</dbReference>
<dbReference type="GO" id="GO:0000981">
    <property type="term" value="F:DNA-binding transcription factor activity, RNA polymerase II-specific"/>
    <property type="evidence" value="ECO:0007669"/>
    <property type="project" value="InterPro"/>
</dbReference>
<evidence type="ECO:0000256" key="2">
    <source>
        <dbReference type="ARBA" id="ARBA00022723"/>
    </source>
</evidence>
<dbReference type="OrthoDB" id="2123952at2759"/>
<evidence type="ECO:0000256" key="5">
    <source>
        <dbReference type="ARBA" id="ARBA00023242"/>
    </source>
</evidence>
<dbReference type="InterPro" id="IPR007219">
    <property type="entry name" value="XnlR_reg_dom"/>
</dbReference>
<reference evidence="8 9" key="1">
    <citation type="submission" date="2018-11" db="EMBL/GenBank/DDBJ databases">
        <title>Genome sequence of Saitozyma podzolica DSM 27192.</title>
        <authorList>
            <person name="Aliyu H."/>
            <person name="Gorte O."/>
            <person name="Ochsenreither K."/>
        </authorList>
    </citation>
    <scope>NUCLEOTIDE SEQUENCE [LARGE SCALE GENOMIC DNA]</scope>
    <source>
        <strain evidence="8 9">DSM 27192</strain>
    </source>
</reference>
<dbReference type="GO" id="GO:0008270">
    <property type="term" value="F:zinc ion binding"/>
    <property type="evidence" value="ECO:0007669"/>
    <property type="project" value="InterPro"/>
</dbReference>
<keyword evidence="9" id="KW-1185">Reference proteome</keyword>
<dbReference type="PROSITE" id="PS00463">
    <property type="entry name" value="ZN2_CY6_FUNGAL_1"/>
    <property type="match status" value="1"/>
</dbReference>
<dbReference type="CDD" id="cd12148">
    <property type="entry name" value="fungal_TF_MHR"/>
    <property type="match status" value="1"/>
</dbReference>
<accession>A0A427YG21</accession>
<sequence length="687" mass="76549">MRATTPPSSSDHRGHGSSRRILKNKRTRTGCLTCRARKVKCDERAGTCLNCERILLACKWPPVRDVVDEHDDAVESVATAQQDDERAGPPVRFPAAGLTHGLNNSSGPQLPPSLLQKHIDVFFQFVYPCQANAIIHRGTLSRDVNAGRASKKLLLSICAVSSRFLEPGDGRRAPLQGSSQAQAWAREAKTMLIREDDLTPETVATALILAKHDNNSGRFTQAFVLSSMASRMAMALGLHKELPPEHQAGTAERETRRRLMWGCYCLERMMHTGIPEFILTQASSIKIRLPCDDYQYLLGIPREMEFPNLEVGLGPGAESDCTDDRESVGLLALYVELMGIRTMILRSTRDRDLGDSFPWESMSMWASARRKIEAWHQSLWPQFRLAPENIYARQSQNQLTPLVMLHIWYHQCMTDLYRLAMPGFPESEGSTIISSASPSWVNQTQLACVDHAQSLAKTFRTLTSVVGDSFICLDPSLPICIYESIRIRVQHLFLASTVGQEKLLADFLEDAECMLRAVERMKRYFRQAEWLLKEMTAMLKRHGITLEIGAQSATETPGYQTPPDPWSRRIRGLRRFDSTGHGGWTAARGDIAAPWQPQPPEATVEGVWNFDETSLHAVGGNWQDTSAFSTSALAQEPPDDVVALLDQLVPSVSGISEFNGSWGMPGDWMATGYDRSEPSSNYSGTAN</sequence>
<feature type="region of interest" description="Disordered" evidence="6">
    <location>
        <begin position="1"/>
        <end position="22"/>
    </location>
</feature>
<protein>
    <recommendedName>
        <fullName evidence="7">Zn(2)-C6 fungal-type domain-containing protein</fullName>
    </recommendedName>
</protein>
<organism evidence="8 9">
    <name type="scientific">Saitozyma podzolica</name>
    <dbReference type="NCBI Taxonomy" id="1890683"/>
    <lineage>
        <taxon>Eukaryota</taxon>
        <taxon>Fungi</taxon>
        <taxon>Dikarya</taxon>
        <taxon>Basidiomycota</taxon>
        <taxon>Agaricomycotina</taxon>
        <taxon>Tremellomycetes</taxon>
        <taxon>Tremellales</taxon>
        <taxon>Trimorphomycetaceae</taxon>
        <taxon>Saitozyma</taxon>
    </lineage>
</organism>
<dbReference type="CDD" id="cd00067">
    <property type="entry name" value="GAL4"/>
    <property type="match status" value="1"/>
</dbReference>
<dbReference type="SMART" id="SM00066">
    <property type="entry name" value="GAL4"/>
    <property type="match status" value="1"/>
</dbReference>
<evidence type="ECO:0000256" key="3">
    <source>
        <dbReference type="ARBA" id="ARBA00023015"/>
    </source>
</evidence>
<proteinExistence type="predicted"/>
<dbReference type="GO" id="GO:0005634">
    <property type="term" value="C:nucleus"/>
    <property type="evidence" value="ECO:0007669"/>
    <property type="project" value="UniProtKB-SubCell"/>
</dbReference>
<comment type="subcellular location">
    <subcellularLocation>
        <location evidence="1">Nucleus</location>
    </subcellularLocation>
</comment>
<dbReference type="SMART" id="SM00906">
    <property type="entry name" value="Fungal_trans"/>
    <property type="match status" value="1"/>
</dbReference>
<name>A0A427YG21_9TREE</name>
<gene>
    <name evidence="8" type="ORF">EHS25_001326</name>
</gene>
<keyword evidence="4" id="KW-0804">Transcription</keyword>
<dbReference type="Gene3D" id="4.10.240.10">
    <property type="entry name" value="Zn(2)-C6 fungal-type DNA-binding domain"/>
    <property type="match status" value="1"/>
</dbReference>
<dbReference type="SUPFAM" id="SSF57701">
    <property type="entry name" value="Zn2/Cys6 DNA-binding domain"/>
    <property type="match status" value="1"/>
</dbReference>
<keyword evidence="2" id="KW-0479">Metal-binding</keyword>
<evidence type="ECO:0000256" key="4">
    <source>
        <dbReference type="ARBA" id="ARBA00023163"/>
    </source>
</evidence>
<comment type="caution">
    <text evidence="8">The sequence shown here is derived from an EMBL/GenBank/DDBJ whole genome shotgun (WGS) entry which is preliminary data.</text>
</comment>
<feature type="domain" description="Zn(2)-C6 fungal-type" evidence="7">
    <location>
        <begin position="30"/>
        <end position="60"/>
    </location>
</feature>
<dbReference type="InterPro" id="IPR036864">
    <property type="entry name" value="Zn2-C6_fun-type_DNA-bd_sf"/>
</dbReference>
<evidence type="ECO:0000259" key="7">
    <source>
        <dbReference type="PROSITE" id="PS50048"/>
    </source>
</evidence>
<evidence type="ECO:0000256" key="6">
    <source>
        <dbReference type="SAM" id="MobiDB-lite"/>
    </source>
</evidence>
<dbReference type="InterPro" id="IPR050815">
    <property type="entry name" value="TF_fung"/>
</dbReference>
<evidence type="ECO:0000313" key="8">
    <source>
        <dbReference type="EMBL" id="RSH89993.1"/>
    </source>
</evidence>
<dbReference type="PROSITE" id="PS50048">
    <property type="entry name" value="ZN2_CY6_FUNGAL_2"/>
    <property type="match status" value="1"/>
</dbReference>
<dbReference type="InterPro" id="IPR001138">
    <property type="entry name" value="Zn2Cys6_DnaBD"/>
</dbReference>
<keyword evidence="5" id="KW-0539">Nucleus</keyword>
<keyword evidence="3" id="KW-0805">Transcription regulation</keyword>
<dbReference type="GO" id="GO:0003677">
    <property type="term" value="F:DNA binding"/>
    <property type="evidence" value="ECO:0007669"/>
    <property type="project" value="InterPro"/>
</dbReference>
<dbReference type="AlphaFoldDB" id="A0A427YG21"/>
<dbReference type="Pfam" id="PF00172">
    <property type="entry name" value="Zn_clus"/>
    <property type="match status" value="1"/>
</dbReference>
<dbReference type="EMBL" id="RSCD01000011">
    <property type="protein sequence ID" value="RSH89993.1"/>
    <property type="molecule type" value="Genomic_DNA"/>
</dbReference>
<evidence type="ECO:0000256" key="1">
    <source>
        <dbReference type="ARBA" id="ARBA00004123"/>
    </source>
</evidence>